<keyword evidence="1" id="KW-0678">Repressor</keyword>
<dbReference type="EMBL" id="JXBC01000013">
    <property type="protein sequence ID" value="KIU05805.1"/>
    <property type="molecule type" value="Genomic_DNA"/>
</dbReference>
<dbReference type="InterPro" id="IPR050624">
    <property type="entry name" value="HTH-type_Tx_Regulator"/>
</dbReference>
<feature type="domain" description="HTH tetR-type" evidence="4">
    <location>
        <begin position="2"/>
        <end position="62"/>
    </location>
</feature>
<dbReference type="Gene3D" id="1.10.357.10">
    <property type="entry name" value="Tetracycline Repressor, domain 2"/>
    <property type="match status" value="1"/>
</dbReference>
<dbReference type="Pfam" id="PF00440">
    <property type="entry name" value="TetR_N"/>
    <property type="match status" value="1"/>
</dbReference>
<evidence type="ECO:0000256" key="3">
    <source>
        <dbReference type="PROSITE-ProRule" id="PRU00335"/>
    </source>
</evidence>
<name>A0A0D1KBR1_BACIU</name>
<protein>
    <submittedName>
        <fullName evidence="5">TetR/AcrR family transcriptional regulator</fullName>
    </submittedName>
</protein>
<evidence type="ECO:0000313" key="6">
    <source>
        <dbReference type="EMBL" id="WEY85771.1"/>
    </source>
</evidence>
<dbReference type="AlphaFoldDB" id="A0A0D1KBR1"/>
<dbReference type="GO" id="GO:0003677">
    <property type="term" value="F:DNA binding"/>
    <property type="evidence" value="ECO:0007669"/>
    <property type="project" value="UniProtKB-UniRule"/>
</dbReference>
<dbReference type="EMBL" id="CP120576">
    <property type="protein sequence ID" value="WEY85771.1"/>
    <property type="molecule type" value="Genomic_DNA"/>
</dbReference>
<reference evidence="6" key="2">
    <citation type="submission" date="2023-03" db="EMBL/GenBank/DDBJ databases">
        <title>Complete genome sequences of 52 Bacillus and Priestia strains isolated from West-African fermentations and 26 reference strains from the DSMZ collection.</title>
        <authorList>
            <person name="Wiedenbein E.S."/>
            <person name="Canoy T.S."/>
            <person name="Hui Y."/>
            <person name="Parkouda C."/>
            <person name="Dawende C."/>
            <person name="Ametefe E."/>
            <person name="Jespersen L."/>
            <person name="Nielsen D.S."/>
        </authorList>
    </citation>
    <scope>NUCLEOTIDE SEQUENCE</scope>
    <source>
        <strain evidence="6">PRO56</strain>
    </source>
</reference>
<dbReference type="PATRIC" id="fig|1423.173.peg.4350"/>
<dbReference type="PRINTS" id="PR00455">
    <property type="entry name" value="HTHTETR"/>
</dbReference>
<feature type="DNA-binding region" description="H-T-H motif" evidence="3">
    <location>
        <begin position="25"/>
        <end position="44"/>
    </location>
</feature>
<sequence length="189" mass="21512">MRPTNKRILDAAMQLLVKKGYRATTTKEIAEKANVSEATIFRNFKNKQGLVEALLSQHSPNRGSILEQTEGDLYKDLLHIGTCLLEELEHRKDIIKISFREPAMFQDVINHVTEYPQSMKQLLVDYLKTMGEKGVIQTGNEAEHADVFMSIIFGYFIHRLHLGDRVISVPQEKMLEHSTALFVKGISAD</sequence>
<evidence type="ECO:0000313" key="5">
    <source>
        <dbReference type="EMBL" id="KIU05805.1"/>
    </source>
</evidence>
<dbReference type="STRING" id="483913.AN935_17700"/>
<gene>
    <name evidence="6" type="primary">yvkB</name>
    <name evidence="6" type="ORF">P5633_06315</name>
    <name evidence="5" type="ORF">SC09_contig4orf00717</name>
</gene>
<dbReference type="PROSITE" id="PS50977">
    <property type="entry name" value="HTH_TETR_2"/>
    <property type="match status" value="1"/>
</dbReference>
<evidence type="ECO:0000313" key="7">
    <source>
        <dbReference type="Proteomes" id="UP000032247"/>
    </source>
</evidence>
<evidence type="ECO:0000256" key="1">
    <source>
        <dbReference type="ARBA" id="ARBA00022491"/>
    </source>
</evidence>
<dbReference type="InterPro" id="IPR009057">
    <property type="entry name" value="Homeodomain-like_sf"/>
</dbReference>
<dbReference type="Proteomes" id="UP001214898">
    <property type="component" value="Chromosome"/>
</dbReference>
<dbReference type="InterPro" id="IPR001647">
    <property type="entry name" value="HTH_TetR"/>
</dbReference>
<keyword evidence="2 3" id="KW-0238">DNA-binding</keyword>
<dbReference type="PANTHER" id="PTHR43479">
    <property type="entry name" value="ACREF/ENVCD OPERON REPRESSOR-RELATED"/>
    <property type="match status" value="1"/>
</dbReference>
<dbReference type="Proteomes" id="UP000032247">
    <property type="component" value="Unassembled WGS sequence"/>
</dbReference>
<dbReference type="RefSeq" id="WP_043858768.1">
    <property type="nucleotide sequence ID" value="NZ_JACAAP010000002.1"/>
</dbReference>
<dbReference type="PANTHER" id="PTHR43479:SF11">
    <property type="entry name" value="ACREF_ENVCD OPERON REPRESSOR-RELATED"/>
    <property type="match status" value="1"/>
</dbReference>
<proteinExistence type="predicted"/>
<dbReference type="SUPFAM" id="SSF46689">
    <property type="entry name" value="Homeodomain-like"/>
    <property type="match status" value="1"/>
</dbReference>
<organism evidence="5 7">
    <name type="scientific">Bacillus subtilis</name>
    <dbReference type="NCBI Taxonomy" id="1423"/>
    <lineage>
        <taxon>Bacteria</taxon>
        <taxon>Bacillati</taxon>
        <taxon>Bacillota</taxon>
        <taxon>Bacilli</taxon>
        <taxon>Bacillales</taxon>
        <taxon>Bacillaceae</taxon>
        <taxon>Bacillus</taxon>
    </lineage>
</organism>
<reference evidence="5 7" key="1">
    <citation type="submission" date="2014-12" db="EMBL/GenBank/DDBJ databases">
        <title>Comparative genome analysis of Bacillus coagulans HM-08, Clostridium butyricum HM-68, Bacillus subtilis HM-66 and Bacillus licheniformis BL-09.</title>
        <authorList>
            <person name="Zhang H."/>
        </authorList>
    </citation>
    <scope>NUCLEOTIDE SEQUENCE [LARGE SCALE GENOMIC DNA]</scope>
    <source>
        <strain evidence="5 7">HM-66</strain>
    </source>
</reference>
<accession>A0A0D1KBR1</accession>
<evidence type="ECO:0000256" key="2">
    <source>
        <dbReference type="ARBA" id="ARBA00023125"/>
    </source>
</evidence>
<evidence type="ECO:0000259" key="4">
    <source>
        <dbReference type="PROSITE" id="PS50977"/>
    </source>
</evidence>